<evidence type="ECO:0000313" key="11">
    <source>
        <dbReference type="Proteomes" id="UP000014387"/>
    </source>
</evidence>
<dbReference type="GO" id="GO:0005524">
    <property type="term" value="F:ATP binding"/>
    <property type="evidence" value="ECO:0007669"/>
    <property type="project" value="UniProtKB-KW"/>
</dbReference>
<evidence type="ECO:0000256" key="1">
    <source>
        <dbReference type="ARBA" id="ARBA00001946"/>
    </source>
</evidence>
<dbReference type="EMBL" id="AGWN01000001">
    <property type="protein sequence ID" value="EPD30596.1"/>
    <property type="molecule type" value="Genomic_DNA"/>
</dbReference>
<dbReference type="PANTHER" id="PTHR12358:SF106">
    <property type="entry name" value="LIPID KINASE YEGS"/>
    <property type="match status" value="1"/>
</dbReference>
<dbReference type="InterPro" id="IPR016064">
    <property type="entry name" value="NAD/diacylglycerol_kinase_sf"/>
</dbReference>
<keyword evidence="7" id="KW-0444">Lipid biosynthesis</keyword>
<keyword evidence="7" id="KW-0443">Lipid metabolism</keyword>
<dbReference type="Gene3D" id="2.60.200.40">
    <property type="match status" value="1"/>
</dbReference>
<evidence type="ECO:0000256" key="5">
    <source>
        <dbReference type="ARBA" id="ARBA00022777"/>
    </source>
</evidence>
<comment type="cofactor">
    <cofactor evidence="1">
        <name>Mg(2+)</name>
        <dbReference type="ChEBI" id="CHEBI:18420"/>
    </cofactor>
</comment>
<dbReference type="Proteomes" id="UP000014387">
    <property type="component" value="Unassembled WGS sequence"/>
</dbReference>
<proteinExistence type="inferred from homology"/>
<keyword evidence="11" id="KW-1185">Reference proteome</keyword>
<comment type="similarity">
    <text evidence="2">Belongs to the diacylglycerol/lipid kinase family.</text>
</comment>
<evidence type="ECO:0000256" key="4">
    <source>
        <dbReference type="ARBA" id="ARBA00022741"/>
    </source>
</evidence>
<dbReference type="InterPro" id="IPR050187">
    <property type="entry name" value="Lipid_Phosphate_FormReg"/>
</dbReference>
<dbReference type="PROSITE" id="PS50146">
    <property type="entry name" value="DAGK"/>
    <property type="match status" value="1"/>
</dbReference>
<dbReference type="InterPro" id="IPR045540">
    <property type="entry name" value="YegS/DAGK_C"/>
</dbReference>
<dbReference type="GO" id="GO:0004143">
    <property type="term" value="F:ATP-dependent diacylglycerol kinase activity"/>
    <property type="evidence" value="ECO:0007669"/>
    <property type="project" value="TreeGrafter"/>
</dbReference>
<evidence type="ECO:0000256" key="3">
    <source>
        <dbReference type="ARBA" id="ARBA00022679"/>
    </source>
</evidence>
<accession>A0A9W5RDV5</accession>
<keyword evidence="8" id="KW-1208">Phospholipid metabolism</keyword>
<evidence type="ECO:0000256" key="6">
    <source>
        <dbReference type="ARBA" id="ARBA00022840"/>
    </source>
</evidence>
<dbReference type="GO" id="GO:0005886">
    <property type="term" value="C:plasma membrane"/>
    <property type="evidence" value="ECO:0007669"/>
    <property type="project" value="TreeGrafter"/>
</dbReference>
<protein>
    <submittedName>
        <fullName evidence="10">YegS BmrU family lipid kinase</fullName>
    </submittedName>
</protein>
<evidence type="ECO:0000256" key="2">
    <source>
        <dbReference type="ARBA" id="ARBA00005983"/>
    </source>
</evidence>
<reference evidence="10 11" key="1">
    <citation type="submission" date="2013-05" db="EMBL/GenBank/DDBJ databases">
        <title>The Genome Sequence of Actinomyces europaeus ACS-120-V-COL10B.</title>
        <authorList>
            <consortium name="The Broad Institute Genomics Platform"/>
            <person name="Earl A."/>
            <person name="Ward D."/>
            <person name="Feldgarden M."/>
            <person name="Gevers D."/>
            <person name="Saerens B."/>
            <person name="Vaneechoutte M."/>
            <person name="Walker B."/>
            <person name="Young S."/>
            <person name="Zeng Q."/>
            <person name="Gargeya S."/>
            <person name="Fitzgerald M."/>
            <person name="Haas B."/>
            <person name="Abouelleil A."/>
            <person name="Allen A.W."/>
            <person name="Alvarado L."/>
            <person name="Arachchi H.M."/>
            <person name="Berlin A.M."/>
            <person name="Chapman S.B."/>
            <person name="Gainer-Dewar J."/>
            <person name="Goldberg J."/>
            <person name="Griggs A."/>
            <person name="Gujja S."/>
            <person name="Hansen M."/>
            <person name="Howarth C."/>
            <person name="Imamovic A."/>
            <person name="Ireland A."/>
            <person name="Larimer J."/>
            <person name="McCowan C."/>
            <person name="Murphy C."/>
            <person name="Pearson M."/>
            <person name="Poon T.W."/>
            <person name="Priest M."/>
            <person name="Roberts A."/>
            <person name="Saif S."/>
            <person name="Shea T."/>
            <person name="Sisk P."/>
            <person name="Sykes S."/>
            <person name="Wortman J."/>
            <person name="Nusbaum C."/>
            <person name="Birren B."/>
        </authorList>
    </citation>
    <scope>NUCLEOTIDE SEQUENCE [LARGE SCALE GENOMIC DNA]</scope>
    <source>
        <strain evidence="10 11">ACS-120-V-Col10b</strain>
    </source>
</reference>
<dbReference type="Pfam" id="PF00781">
    <property type="entry name" value="DAGK_cat"/>
    <property type="match status" value="1"/>
</dbReference>
<keyword evidence="6" id="KW-0067">ATP-binding</keyword>
<evidence type="ECO:0000259" key="9">
    <source>
        <dbReference type="PROSITE" id="PS50146"/>
    </source>
</evidence>
<evidence type="ECO:0000313" key="10">
    <source>
        <dbReference type="EMBL" id="EPD30596.1"/>
    </source>
</evidence>
<dbReference type="Pfam" id="PF19279">
    <property type="entry name" value="YegS_C"/>
    <property type="match status" value="1"/>
</dbReference>
<dbReference type="InterPro" id="IPR017438">
    <property type="entry name" value="ATP-NAD_kinase_N"/>
</dbReference>
<feature type="domain" description="DAGKc" evidence="9">
    <location>
        <begin position="7"/>
        <end position="148"/>
    </location>
</feature>
<dbReference type="GO" id="GO:0008654">
    <property type="term" value="P:phospholipid biosynthetic process"/>
    <property type="evidence" value="ECO:0007669"/>
    <property type="project" value="UniProtKB-KW"/>
</dbReference>
<evidence type="ECO:0000256" key="7">
    <source>
        <dbReference type="ARBA" id="ARBA00023209"/>
    </source>
</evidence>
<dbReference type="RefSeq" id="WP_016443708.1">
    <property type="nucleotide sequence ID" value="NZ_KE150266.1"/>
</dbReference>
<evidence type="ECO:0000256" key="8">
    <source>
        <dbReference type="ARBA" id="ARBA00023264"/>
    </source>
</evidence>
<dbReference type="SMART" id="SM00046">
    <property type="entry name" value="DAGKc"/>
    <property type="match status" value="1"/>
</dbReference>
<organism evidence="10 11">
    <name type="scientific">Gleimia europaea ACS-120-V-Col10b</name>
    <dbReference type="NCBI Taxonomy" id="883069"/>
    <lineage>
        <taxon>Bacteria</taxon>
        <taxon>Bacillati</taxon>
        <taxon>Actinomycetota</taxon>
        <taxon>Actinomycetes</taxon>
        <taxon>Actinomycetales</taxon>
        <taxon>Actinomycetaceae</taxon>
        <taxon>Gleimia</taxon>
    </lineage>
</organism>
<sequence length="340" mass="36945">MHVAENRSWNRIEFIYNPQAGNRLIRRNVGVVASNLAEIFPYAHIRINPTTGPGDATDLARAAAKESGSDVLIVIAGGDGSVSEAANGLIGTEAAMLVLPFGSGNDLARTLYGRRTPTPTVILDAFKKDGAFSTKMDALRVQGSVRDNRGVEVREFSRFSVNVISIGLDSKVAITADKIQRKFPNTLGMSYMIGVFNALSSDRSWRMRAKLERDGNLDVIQRDYVLCAIGNAQYYGGGFLPHPDAKLNDGLANILTARPLKVFEIAKLLGKFRRGETIPAHIATYEQASSLVIEAVDSELVLTLDGEGYYADRIHVDTVPGVLRVALPRSWGLPPAFEAD</sequence>
<keyword evidence="7" id="KW-0594">Phospholipid biosynthesis</keyword>
<dbReference type="AlphaFoldDB" id="A0A9W5RDV5"/>
<dbReference type="PANTHER" id="PTHR12358">
    <property type="entry name" value="SPHINGOSINE KINASE"/>
    <property type="match status" value="1"/>
</dbReference>
<dbReference type="InterPro" id="IPR001206">
    <property type="entry name" value="Diacylglycerol_kinase_cat_dom"/>
</dbReference>
<comment type="caution">
    <text evidence="10">The sequence shown here is derived from an EMBL/GenBank/DDBJ whole genome shotgun (WGS) entry which is preliminary data.</text>
</comment>
<keyword evidence="3" id="KW-0808">Transferase</keyword>
<keyword evidence="5 10" id="KW-0418">Kinase</keyword>
<gene>
    <name evidence="10" type="ORF">HMPREF9238_00342</name>
</gene>
<keyword evidence="4" id="KW-0547">Nucleotide-binding</keyword>
<dbReference type="Gene3D" id="3.40.50.10330">
    <property type="entry name" value="Probable inorganic polyphosphate/atp-NAD kinase, domain 1"/>
    <property type="match status" value="1"/>
</dbReference>
<dbReference type="SUPFAM" id="SSF111331">
    <property type="entry name" value="NAD kinase/diacylglycerol kinase-like"/>
    <property type="match status" value="1"/>
</dbReference>
<name>A0A9W5RDV5_9ACTO</name>